<evidence type="ECO:0000256" key="4">
    <source>
        <dbReference type="ARBA" id="ARBA00023284"/>
    </source>
</evidence>
<dbReference type="PROSITE" id="PS50005">
    <property type="entry name" value="TPR"/>
    <property type="match status" value="1"/>
</dbReference>
<dbReference type="EMBL" id="MPSB01000009">
    <property type="protein sequence ID" value="ONF95709.1"/>
    <property type="molecule type" value="Genomic_DNA"/>
</dbReference>
<dbReference type="STRING" id="1915074.SPHI_21460"/>
<dbReference type="PANTHER" id="PTHR45663:SF11">
    <property type="entry name" value="GEO12009P1"/>
    <property type="match status" value="1"/>
</dbReference>
<evidence type="ECO:0000313" key="7">
    <source>
        <dbReference type="EMBL" id="ONF95709.1"/>
    </source>
</evidence>
<dbReference type="PROSITE" id="PS51352">
    <property type="entry name" value="THIOREDOXIN_2"/>
    <property type="match status" value="1"/>
</dbReference>
<dbReference type="Gene3D" id="3.40.30.10">
    <property type="entry name" value="Glutaredoxin"/>
    <property type="match status" value="1"/>
</dbReference>
<dbReference type="Proteomes" id="UP000188729">
    <property type="component" value="Unassembled WGS sequence"/>
</dbReference>
<keyword evidence="5" id="KW-0802">TPR repeat</keyword>
<organism evidence="7 8">
    <name type="scientific">Sphingomonas jeddahensis</name>
    <dbReference type="NCBI Taxonomy" id="1915074"/>
    <lineage>
        <taxon>Bacteria</taxon>
        <taxon>Pseudomonadati</taxon>
        <taxon>Pseudomonadota</taxon>
        <taxon>Alphaproteobacteria</taxon>
        <taxon>Sphingomonadales</taxon>
        <taxon>Sphingomonadaceae</taxon>
        <taxon>Sphingomonas</taxon>
    </lineage>
</organism>
<evidence type="ECO:0000256" key="3">
    <source>
        <dbReference type="ARBA" id="ARBA00023157"/>
    </source>
</evidence>
<comment type="caution">
    <text evidence="7">The sequence shown here is derived from an EMBL/GenBank/DDBJ whole genome shotgun (WGS) entry which is preliminary data.</text>
</comment>
<dbReference type="InterPro" id="IPR013766">
    <property type="entry name" value="Thioredoxin_domain"/>
</dbReference>
<feature type="repeat" description="TPR" evidence="5">
    <location>
        <begin position="205"/>
        <end position="238"/>
    </location>
</feature>
<dbReference type="InterPro" id="IPR019734">
    <property type="entry name" value="TPR_rpt"/>
</dbReference>
<dbReference type="InterPro" id="IPR011990">
    <property type="entry name" value="TPR-like_helical_dom_sf"/>
</dbReference>
<dbReference type="PROSITE" id="PS00194">
    <property type="entry name" value="THIOREDOXIN_1"/>
    <property type="match status" value="1"/>
</dbReference>
<evidence type="ECO:0000256" key="1">
    <source>
        <dbReference type="ARBA" id="ARBA00022448"/>
    </source>
</evidence>
<sequence length="377" mass="40816">MHGMGRGPPAQAVVEGTVTNAMLAAYPSTSRRLVPLPMPCMGRMARERVIQHSRGLLPLAHPHIRARTTKREQPLATLGMSAAEKEAVQAFRTDVVEPSMTKLVIIDFWAEWCGPCKALAPVLEKVAAAYADKGVVLAKVDTDKNQFIASQFQIRSIPTVYAMFQGQLVADLTNARTESQLRTTIDQLLRQLPIQGEAQSQEAELEPLIAMGEEVLAEGDVERALSIFDQLFEMAPEHPAVLSGRIRALVAAGAHDEAEAALATLPEEAAKRPDIERARSALALARSAPQVDDLAPLEAAVAANPDDLQARFDLANAQMAAGNRDAAADGFLAITAAERDWNEGAARQQLLKLFEVVGLEDPWVSAQRRRLSAILFG</sequence>
<name>A0A1V2EU61_9SPHN</name>
<dbReference type="GO" id="GO:0005829">
    <property type="term" value="C:cytosol"/>
    <property type="evidence" value="ECO:0007669"/>
    <property type="project" value="TreeGrafter"/>
</dbReference>
<dbReference type="GO" id="GO:0006950">
    <property type="term" value="P:response to stress"/>
    <property type="evidence" value="ECO:0007669"/>
    <property type="project" value="UniProtKB-ARBA"/>
</dbReference>
<protein>
    <submittedName>
        <fullName evidence="7">Thioredoxin C-1</fullName>
    </submittedName>
</protein>
<evidence type="ECO:0000259" key="6">
    <source>
        <dbReference type="PROSITE" id="PS51352"/>
    </source>
</evidence>
<reference evidence="7 8" key="1">
    <citation type="submission" date="2016-11" db="EMBL/GenBank/DDBJ databases">
        <title>Genome sequence of Sphingomonas jeddahensis G39.</title>
        <authorList>
            <person name="Poehlein A."/>
            <person name="Wuebbeler J.H."/>
            <person name="Steinbuechel A."/>
            <person name="Daniel R."/>
        </authorList>
    </citation>
    <scope>NUCLEOTIDE SEQUENCE [LARGE SCALE GENOMIC DNA]</scope>
    <source>
        <strain evidence="7 8">G39</strain>
    </source>
</reference>
<dbReference type="AlphaFoldDB" id="A0A1V2EU61"/>
<evidence type="ECO:0000256" key="5">
    <source>
        <dbReference type="PROSITE-ProRule" id="PRU00339"/>
    </source>
</evidence>
<keyword evidence="4" id="KW-0676">Redox-active center</keyword>
<dbReference type="CDD" id="cd02947">
    <property type="entry name" value="TRX_family"/>
    <property type="match status" value="1"/>
</dbReference>
<dbReference type="PANTHER" id="PTHR45663">
    <property type="entry name" value="GEO12009P1"/>
    <property type="match status" value="1"/>
</dbReference>
<dbReference type="InterPro" id="IPR036249">
    <property type="entry name" value="Thioredoxin-like_sf"/>
</dbReference>
<evidence type="ECO:0000313" key="8">
    <source>
        <dbReference type="Proteomes" id="UP000188729"/>
    </source>
</evidence>
<accession>A0A1V2EU61</accession>
<keyword evidence="3" id="KW-1015">Disulfide bond</keyword>
<dbReference type="Pfam" id="PF14559">
    <property type="entry name" value="TPR_19"/>
    <property type="match status" value="1"/>
</dbReference>
<feature type="domain" description="Thioredoxin" evidence="6">
    <location>
        <begin position="76"/>
        <end position="190"/>
    </location>
</feature>
<keyword evidence="2" id="KW-0249">Electron transport</keyword>
<dbReference type="GO" id="GO:0045454">
    <property type="term" value="P:cell redox homeostasis"/>
    <property type="evidence" value="ECO:0007669"/>
    <property type="project" value="TreeGrafter"/>
</dbReference>
<dbReference type="Pfam" id="PF14561">
    <property type="entry name" value="TPR_20"/>
    <property type="match status" value="1"/>
</dbReference>
<dbReference type="Pfam" id="PF00085">
    <property type="entry name" value="Thioredoxin"/>
    <property type="match status" value="1"/>
</dbReference>
<dbReference type="SUPFAM" id="SSF48452">
    <property type="entry name" value="TPR-like"/>
    <property type="match status" value="1"/>
</dbReference>
<dbReference type="SUPFAM" id="SSF52833">
    <property type="entry name" value="Thioredoxin-like"/>
    <property type="match status" value="1"/>
</dbReference>
<proteinExistence type="predicted"/>
<dbReference type="GO" id="GO:0015035">
    <property type="term" value="F:protein-disulfide reductase activity"/>
    <property type="evidence" value="ECO:0007669"/>
    <property type="project" value="TreeGrafter"/>
</dbReference>
<keyword evidence="1" id="KW-0813">Transport</keyword>
<dbReference type="Gene3D" id="1.25.40.10">
    <property type="entry name" value="Tetratricopeptide repeat domain"/>
    <property type="match status" value="2"/>
</dbReference>
<gene>
    <name evidence="7" type="ORF">SPHI_21460</name>
</gene>
<keyword evidence="8" id="KW-1185">Reference proteome</keyword>
<dbReference type="InterPro" id="IPR017937">
    <property type="entry name" value="Thioredoxin_CS"/>
</dbReference>
<evidence type="ECO:0000256" key="2">
    <source>
        <dbReference type="ARBA" id="ARBA00022982"/>
    </source>
</evidence>